<dbReference type="UniPathway" id="UPA00052">
    <property type="reaction ID" value="UER00507"/>
</dbReference>
<name>G9X0S5_9FIRM</name>
<dbReference type="Gene3D" id="3.40.50.1100">
    <property type="match status" value="2"/>
</dbReference>
<evidence type="ECO:0000256" key="2">
    <source>
        <dbReference type="ARBA" id="ARBA00001933"/>
    </source>
</evidence>
<dbReference type="PANTHER" id="PTHR48078">
    <property type="entry name" value="THREONINE DEHYDRATASE, MITOCHONDRIAL-RELATED"/>
    <property type="match status" value="1"/>
</dbReference>
<comment type="function">
    <text evidence="11">Catalyzes the anaerobic formation of alpha-ketobutyrate and ammonia from threonine in a two-step reaction. The first step involved a dehydration of threonine and a production of enamine intermediates (aminocrotonate), which tautomerizes to its imine form (iminobutyrate). Both intermediates are unstable and short-lived. The second step is the nonenzymatic hydrolysis of the enamine/imine intermediates to form 2-ketobutyrate and free ammonia. In the low water environment of the cell, the second step is accelerated by RidA.</text>
</comment>
<dbReference type="InterPro" id="IPR000634">
    <property type="entry name" value="Ser/Thr_deHydtase_PyrdxlP-BS"/>
</dbReference>
<protein>
    <recommendedName>
        <fullName evidence="7">L-threonine dehydratase catabolic TdcB</fullName>
        <ecNumber evidence="6">4.3.1.19</ecNumber>
    </recommendedName>
    <alternativeName>
        <fullName evidence="12">Threonine deaminase</fullName>
    </alternativeName>
</protein>
<dbReference type="PANTHER" id="PTHR48078:SF6">
    <property type="entry name" value="L-THREONINE DEHYDRATASE CATABOLIC TDCB"/>
    <property type="match status" value="1"/>
</dbReference>
<dbReference type="EC" id="4.3.1.19" evidence="6"/>
<dbReference type="GO" id="GO:0009097">
    <property type="term" value="P:isoleucine biosynthetic process"/>
    <property type="evidence" value="ECO:0007669"/>
    <property type="project" value="TreeGrafter"/>
</dbReference>
<dbReference type="Proteomes" id="UP000006437">
    <property type="component" value="Unassembled WGS sequence"/>
</dbReference>
<evidence type="ECO:0000256" key="11">
    <source>
        <dbReference type="ARBA" id="ARBA00025527"/>
    </source>
</evidence>
<dbReference type="NCBIfam" id="TIGR01127">
    <property type="entry name" value="ilvA_1Cterm"/>
    <property type="match status" value="1"/>
</dbReference>
<dbReference type="InterPro" id="IPR005789">
    <property type="entry name" value="Thr_deHydtase_catblc"/>
</dbReference>
<keyword evidence="9" id="KW-0663">Pyridoxal phosphate</keyword>
<evidence type="ECO:0000256" key="7">
    <source>
        <dbReference type="ARBA" id="ARBA00022248"/>
    </source>
</evidence>
<gene>
    <name evidence="14" type="ORF">HMPREF9629_02011</name>
</gene>
<evidence type="ECO:0000256" key="8">
    <source>
        <dbReference type="ARBA" id="ARBA00022533"/>
    </source>
</evidence>
<comment type="similarity">
    <text evidence="4">Belongs to the serine/threonine dehydratase family.</text>
</comment>
<dbReference type="BioCyc" id="EBAC796937-HMP:GMGH-2019-MONOMER"/>
<evidence type="ECO:0000256" key="3">
    <source>
        <dbReference type="ARBA" id="ARBA00004958"/>
    </source>
</evidence>
<keyword evidence="8" id="KW-0021">Allosteric enzyme</keyword>
<proteinExistence type="inferred from homology"/>
<dbReference type="InterPro" id="IPR050147">
    <property type="entry name" value="Ser/Thr_Dehydratase"/>
</dbReference>
<dbReference type="FunFam" id="3.40.50.1100:FF:000005">
    <property type="entry name" value="Threonine dehydratase catabolic"/>
    <property type="match status" value="1"/>
</dbReference>
<dbReference type="InterPro" id="IPR001926">
    <property type="entry name" value="TrpB-like_PALP"/>
</dbReference>
<evidence type="ECO:0000313" key="14">
    <source>
        <dbReference type="EMBL" id="EHL15078.1"/>
    </source>
</evidence>
<comment type="pathway">
    <text evidence="3">Amino-acid degradation; L-threonine degradation via propanoate pathway; propanoate from L-threonine: step 1/4.</text>
</comment>
<evidence type="ECO:0000256" key="12">
    <source>
        <dbReference type="ARBA" id="ARBA00031427"/>
    </source>
</evidence>
<dbReference type="HOGENOM" id="CLU_021152_4_1_9"/>
<keyword evidence="10" id="KW-0456">Lyase</keyword>
<comment type="cofactor">
    <cofactor evidence="2">
        <name>pyridoxal 5'-phosphate</name>
        <dbReference type="ChEBI" id="CHEBI:597326"/>
    </cofactor>
</comment>
<evidence type="ECO:0000256" key="9">
    <source>
        <dbReference type="ARBA" id="ARBA00022898"/>
    </source>
</evidence>
<dbReference type="InterPro" id="IPR002912">
    <property type="entry name" value="ACT_dom"/>
</dbReference>
<evidence type="ECO:0000256" key="10">
    <source>
        <dbReference type="ARBA" id="ARBA00023239"/>
    </source>
</evidence>
<dbReference type="GO" id="GO:0004794">
    <property type="term" value="F:threonine deaminase activity"/>
    <property type="evidence" value="ECO:0007669"/>
    <property type="project" value="UniProtKB-EC"/>
</dbReference>
<dbReference type="PROSITE" id="PS51671">
    <property type="entry name" value="ACT"/>
    <property type="match status" value="1"/>
</dbReference>
<evidence type="ECO:0000256" key="5">
    <source>
        <dbReference type="ARBA" id="ARBA00011447"/>
    </source>
</evidence>
<dbReference type="CDD" id="cd01562">
    <property type="entry name" value="Thr-dehyd"/>
    <property type="match status" value="1"/>
</dbReference>
<comment type="caution">
    <text evidence="14">The sequence shown here is derived from an EMBL/GenBank/DDBJ whole genome shotgun (WGS) entry which is preliminary data.</text>
</comment>
<comment type="catalytic activity">
    <reaction evidence="1">
        <text>L-threonine = 2-oxobutanoate + NH4(+)</text>
        <dbReference type="Rhea" id="RHEA:22108"/>
        <dbReference type="ChEBI" id="CHEBI:16763"/>
        <dbReference type="ChEBI" id="CHEBI:28938"/>
        <dbReference type="ChEBI" id="CHEBI:57926"/>
        <dbReference type="EC" id="4.3.1.19"/>
    </reaction>
</comment>
<dbReference type="InterPro" id="IPR044561">
    <property type="entry name" value="ACT_ThrD-II-like"/>
</dbReference>
<comment type="subunit">
    <text evidence="5">In the native structure, TdcB is in a dimeric form, whereas in the TdcB-AMP complex, it exists in a tetrameric form (dimer of dimers).</text>
</comment>
<organism evidence="14 15">
    <name type="scientific">Peptoanaerobacter stomatis</name>
    <dbReference type="NCBI Taxonomy" id="796937"/>
    <lineage>
        <taxon>Bacteria</taxon>
        <taxon>Bacillati</taxon>
        <taxon>Bacillota</taxon>
        <taxon>Clostridia</taxon>
        <taxon>Peptostreptococcales</taxon>
        <taxon>Filifactoraceae</taxon>
        <taxon>Peptoanaerobacter</taxon>
    </lineage>
</organism>
<dbReference type="EMBL" id="AFZE01000016">
    <property type="protein sequence ID" value="EHL15078.1"/>
    <property type="molecule type" value="Genomic_DNA"/>
</dbReference>
<dbReference type="Pfam" id="PF00291">
    <property type="entry name" value="PALP"/>
    <property type="match status" value="1"/>
</dbReference>
<sequence length="410" mass="45141">MNFNEPLFLEKLSSLDFEEAENAMKDVLKPTHLIKSELLSSMCENQVYLKPECLQKTGSFKIRGAYNKIRKLTDDERKKGVVASSAGNHAQGVAFSAKKIGINATIVMPTTTPLIKVNSTKSYGANVILHGEVYDEAYEESRRLEKEHGYVYIHPFNDFDVIEGQGTIANEILKELPDTDYILVPVGGGGLISGIVLSALRINPKIRIIGVEPTGANAMKQSLINGHLTHLETVSTIADGVAVKNPGDITYNIIKNNVSEIIEVSDFDIMESFLLLLQNHKIVSENSGTLTVSALNKLKCKNKKVVSLISGGNIDVLTISSLINRGLISMGRIFCFSVTLPDVPGQLFKITQALAETGANVVKLDHNQFKSYNRFNNVALEVTVETNGHSHIEQIVDNLVEKSYHITRIY</sequence>
<dbReference type="AlphaFoldDB" id="G9X0S5"/>
<evidence type="ECO:0000256" key="6">
    <source>
        <dbReference type="ARBA" id="ARBA00012096"/>
    </source>
</evidence>
<dbReference type="FunFam" id="3.40.50.1100:FF:000007">
    <property type="entry name" value="L-threonine dehydratase catabolic TdcB"/>
    <property type="match status" value="1"/>
</dbReference>
<evidence type="ECO:0000313" key="15">
    <source>
        <dbReference type="Proteomes" id="UP000006437"/>
    </source>
</evidence>
<feature type="domain" description="ACT" evidence="13">
    <location>
        <begin position="335"/>
        <end position="410"/>
    </location>
</feature>
<accession>G9X0S5</accession>
<dbReference type="InterPro" id="IPR036052">
    <property type="entry name" value="TrpB-like_PALP_sf"/>
</dbReference>
<dbReference type="RefSeq" id="WP_009526227.1">
    <property type="nucleotide sequence ID" value="NZ_JH414564.1"/>
</dbReference>
<evidence type="ECO:0000256" key="1">
    <source>
        <dbReference type="ARBA" id="ARBA00001274"/>
    </source>
</evidence>
<dbReference type="GO" id="GO:0006565">
    <property type="term" value="P:L-serine catabolic process"/>
    <property type="evidence" value="ECO:0007669"/>
    <property type="project" value="TreeGrafter"/>
</dbReference>
<dbReference type="CDD" id="cd04886">
    <property type="entry name" value="ACT_ThrD-II-like"/>
    <property type="match status" value="1"/>
</dbReference>
<dbReference type="GO" id="GO:0070689">
    <property type="term" value="P:L-threonine catabolic process to propionate"/>
    <property type="evidence" value="ECO:0007669"/>
    <property type="project" value="UniProtKB-UniPathway"/>
</dbReference>
<evidence type="ECO:0000256" key="4">
    <source>
        <dbReference type="ARBA" id="ARBA00010869"/>
    </source>
</evidence>
<dbReference type="GO" id="GO:0030170">
    <property type="term" value="F:pyridoxal phosphate binding"/>
    <property type="evidence" value="ECO:0007669"/>
    <property type="project" value="InterPro"/>
</dbReference>
<evidence type="ECO:0000259" key="13">
    <source>
        <dbReference type="PROSITE" id="PS51671"/>
    </source>
</evidence>
<dbReference type="PROSITE" id="PS00165">
    <property type="entry name" value="DEHYDRATASE_SER_THR"/>
    <property type="match status" value="1"/>
</dbReference>
<reference evidence="14 15" key="1">
    <citation type="submission" date="2011-08" db="EMBL/GenBank/DDBJ databases">
        <title>The Genome Sequence of Eubacteriaceae bacterium ACC19a.</title>
        <authorList>
            <consortium name="The Broad Institute Genome Sequencing Platform"/>
            <person name="Earl A."/>
            <person name="Ward D."/>
            <person name="Feldgarden M."/>
            <person name="Gevers D."/>
            <person name="Sizova M."/>
            <person name="Hazen A."/>
            <person name="Epstein S."/>
            <person name="Young S.K."/>
            <person name="Zeng Q."/>
            <person name="Gargeya S."/>
            <person name="Fitzgerald M."/>
            <person name="Haas B."/>
            <person name="Abouelleil A."/>
            <person name="Alvarado L."/>
            <person name="Arachchi H.M."/>
            <person name="Berlin A."/>
            <person name="Brown A."/>
            <person name="Chapman S.B."/>
            <person name="Chen Z."/>
            <person name="Dunbar C."/>
            <person name="Freedman E."/>
            <person name="Gearin G."/>
            <person name="Gellesch M."/>
            <person name="Goldberg J."/>
            <person name="Griggs A."/>
            <person name="Gujja S."/>
            <person name="Heiman D."/>
            <person name="Howarth C."/>
            <person name="Larson L."/>
            <person name="Lui A."/>
            <person name="MacDonald P.J.P."/>
            <person name="Montmayeur A."/>
            <person name="Murphy C."/>
            <person name="Neiman D."/>
            <person name="Pearson M."/>
            <person name="Priest M."/>
            <person name="Roberts A."/>
            <person name="Saif S."/>
            <person name="Shea T."/>
            <person name="Shenoy N."/>
            <person name="Sisk P."/>
            <person name="Stolte C."/>
            <person name="Sykes S."/>
            <person name="Wortman J."/>
            <person name="Nusbaum C."/>
            <person name="Birren B."/>
        </authorList>
    </citation>
    <scope>NUCLEOTIDE SEQUENCE [LARGE SCALE GENOMIC DNA]</scope>
    <source>
        <strain evidence="14 15">ACC19a</strain>
    </source>
</reference>
<dbReference type="GO" id="GO:0003941">
    <property type="term" value="F:L-serine ammonia-lyase activity"/>
    <property type="evidence" value="ECO:0007669"/>
    <property type="project" value="TreeGrafter"/>
</dbReference>
<dbReference type="SUPFAM" id="SSF53686">
    <property type="entry name" value="Tryptophan synthase beta subunit-like PLP-dependent enzymes"/>
    <property type="match status" value="1"/>
</dbReference>
<dbReference type="PATRIC" id="fig|796937.3.peg.1223"/>